<accession>A0A2W1K013</accession>
<name>A0A2W1K013_ACIFR</name>
<reference evidence="1 2" key="1">
    <citation type="submission" date="2018-06" db="EMBL/GenBank/DDBJ databases">
        <title>Draft sequence of Acidithiobacillus ferrooxidans CCM 4253.</title>
        <authorList>
            <person name="Moya-Beltran A."/>
            <person name="Castro M."/>
            <person name="Covarrubias P.C."/>
            <person name="Issotta F."/>
            <person name="Janiczek O."/>
            <person name="Mandl M."/>
            <person name="Kucera J."/>
            <person name="Quatrini R."/>
        </authorList>
    </citation>
    <scope>NUCLEOTIDE SEQUENCE [LARGE SCALE GENOMIC DNA]</scope>
    <source>
        <strain evidence="1 2">CCM 4253</strain>
    </source>
</reference>
<evidence type="ECO:0000313" key="1">
    <source>
        <dbReference type="EMBL" id="PZD79906.1"/>
    </source>
</evidence>
<dbReference type="Proteomes" id="UP000248886">
    <property type="component" value="Unassembled WGS sequence"/>
</dbReference>
<dbReference type="GeneID" id="65281219"/>
<gene>
    <name evidence="1" type="ORF">DN052_15385</name>
</gene>
<dbReference type="OrthoDB" id="582043at2"/>
<dbReference type="AlphaFoldDB" id="A0A2W1K013"/>
<evidence type="ECO:0000313" key="2">
    <source>
        <dbReference type="Proteomes" id="UP000248886"/>
    </source>
</evidence>
<comment type="caution">
    <text evidence="1">The sequence shown here is derived from an EMBL/GenBank/DDBJ whole genome shotgun (WGS) entry which is preliminary data.</text>
</comment>
<dbReference type="InterPro" id="IPR044036">
    <property type="entry name" value="DUF5752"/>
</dbReference>
<protein>
    <submittedName>
        <fullName evidence="1">Uncharacterized protein</fullName>
    </submittedName>
</protein>
<dbReference type="EMBL" id="QKQP01000012">
    <property type="protein sequence ID" value="PZD79906.1"/>
    <property type="molecule type" value="Genomic_DNA"/>
</dbReference>
<dbReference type="OMA" id="IFYHFID"/>
<dbReference type="Pfam" id="PF19027">
    <property type="entry name" value="DUF5752"/>
    <property type="match status" value="1"/>
</dbReference>
<dbReference type="RefSeq" id="WP_012536959.1">
    <property type="nucleotide sequence ID" value="NZ_AP025160.1"/>
</dbReference>
<sequence>MENGVGTAQDPPSEFAVKDCALLAIATGRRVYTLSELRGGLESVGEASIYYHFWGSLLQPRFGEREYNNDFAGWVLHSLHDARLAERMAMLDPREYPDLSELRFDLLEIIDERLDEADYLHWMPAAQPFQFMRSQIVVFSTDKRVSTPAELLAILPTLPVSSLFYHFIDARRRVPEAGDDFSAWLSDFGDMGQRLRDGLTRVDPYFATLGTLRDQISTIFAAELEDGHAA</sequence>
<organism evidence="1 2">
    <name type="scientific">Acidithiobacillus ferrooxidans</name>
    <name type="common">Thiobacillus ferrooxidans</name>
    <dbReference type="NCBI Taxonomy" id="920"/>
    <lineage>
        <taxon>Bacteria</taxon>
        <taxon>Pseudomonadati</taxon>
        <taxon>Pseudomonadota</taxon>
        <taxon>Acidithiobacillia</taxon>
        <taxon>Acidithiobacillales</taxon>
        <taxon>Acidithiobacillaceae</taxon>
        <taxon>Acidithiobacillus</taxon>
    </lineage>
</organism>
<proteinExistence type="predicted"/>